<keyword evidence="2" id="KW-1185">Reference proteome</keyword>
<gene>
    <name evidence="1" type="ORF">G0Q07_17255</name>
</gene>
<organism evidence="1 2">
    <name type="scientific">Draconibacterium halophilum</name>
    <dbReference type="NCBI Taxonomy" id="2706887"/>
    <lineage>
        <taxon>Bacteria</taxon>
        <taxon>Pseudomonadati</taxon>
        <taxon>Bacteroidota</taxon>
        <taxon>Bacteroidia</taxon>
        <taxon>Marinilabiliales</taxon>
        <taxon>Prolixibacteraceae</taxon>
        <taxon>Draconibacterium</taxon>
    </lineage>
</organism>
<dbReference type="RefSeq" id="WP_163348318.1">
    <property type="nucleotide sequence ID" value="NZ_CP048409.1"/>
</dbReference>
<dbReference type="Proteomes" id="UP000474630">
    <property type="component" value="Chromosome"/>
</dbReference>
<sequence length="147" mass="16802">MKTKNNVQKTTSKILALSLILVVLGFSVNAQNLGKSLPITVSFKGMALAMVDNTVESRSLTTEADVHVSNFDVETEEALRLEDWMTDEASFDVYAQYVKTEQEEALEVEDWMIDEATFNHWSFQFAVEAELPLELEDWMTSDEVWKR</sequence>
<proteinExistence type="predicted"/>
<dbReference type="KEGG" id="drc:G0Q07_17255"/>
<evidence type="ECO:0000313" key="2">
    <source>
        <dbReference type="Proteomes" id="UP000474630"/>
    </source>
</evidence>
<accession>A0A6C0RH71</accession>
<name>A0A6C0RH71_9BACT</name>
<protein>
    <submittedName>
        <fullName evidence="1">Uncharacterized protein</fullName>
    </submittedName>
</protein>
<reference evidence="1 2" key="1">
    <citation type="submission" date="2020-02" db="EMBL/GenBank/DDBJ databases">
        <title>Genome sequencing for Draconibacterium sp. strain M1.</title>
        <authorList>
            <person name="Park S.-J."/>
        </authorList>
    </citation>
    <scope>NUCLEOTIDE SEQUENCE [LARGE SCALE GENOMIC DNA]</scope>
    <source>
        <strain evidence="1 2">M1</strain>
    </source>
</reference>
<dbReference type="EMBL" id="CP048409">
    <property type="protein sequence ID" value="QIA09346.1"/>
    <property type="molecule type" value="Genomic_DNA"/>
</dbReference>
<evidence type="ECO:0000313" key="1">
    <source>
        <dbReference type="EMBL" id="QIA09346.1"/>
    </source>
</evidence>
<dbReference type="AlphaFoldDB" id="A0A6C0RH71"/>